<dbReference type="SUPFAM" id="SSF53448">
    <property type="entry name" value="Nucleotide-diphospho-sugar transferases"/>
    <property type="match status" value="1"/>
</dbReference>
<dbReference type="OrthoDB" id="9788272at2"/>
<dbReference type="PATRIC" id="fig|1073353.3.peg.369"/>
<dbReference type="InterPro" id="IPR046342">
    <property type="entry name" value="CBS_dom_sf"/>
</dbReference>
<dbReference type="PANTHER" id="PTHR22572">
    <property type="entry name" value="SUGAR-1-PHOSPHATE GUANYL TRANSFERASE"/>
    <property type="match status" value="1"/>
</dbReference>
<accession>M3H0Z3</accession>
<dbReference type="Proteomes" id="UP000011782">
    <property type="component" value="Unassembled WGS sequence"/>
</dbReference>
<evidence type="ECO:0000313" key="3">
    <source>
        <dbReference type="EMBL" id="EMG31360.1"/>
    </source>
</evidence>
<dbReference type="InterPro" id="IPR005835">
    <property type="entry name" value="NTP_transferase_dom"/>
</dbReference>
<dbReference type="RefSeq" id="WP_004322203.1">
    <property type="nucleotide sequence ID" value="NZ_AOTD01000039.1"/>
</dbReference>
<dbReference type="PROSITE" id="PS51371">
    <property type="entry name" value="CBS"/>
    <property type="match status" value="1"/>
</dbReference>
<dbReference type="CDD" id="cd06426">
    <property type="entry name" value="NTP_transferase_like_2"/>
    <property type="match status" value="1"/>
</dbReference>
<evidence type="ECO:0000259" key="2">
    <source>
        <dbReference type="PROSITE" id="PS51371"/>
    </source>
</evidence>
<dbReference type="Pfam" id="PF00571">
    <property type="entry name" value="CBS"/>
    <property type="match status" value="2"/>
</dbReference>
<dbReference type="SMART" id="SM00116">
    <property type="entry name" value="CBS"/>
    <property type="match status" value="2"/>
</dbReference>
<dbReference type="SUPFAM" id="SSF54631">
    <property type="entry name" value="CBS-domain pair"/>
    <property type="match status" value="1"/>
</dbReference>
<dbReference type="EMBL" id="AOTD01000039">
    <property type="protein sequence ID" value="EMG31360.1"/>
    <property type="molecule type" value="Genomic_DNA"/>
</dbReference>
<dbReference type="InterPro" id="IPR050486">
    <property type="entry name" value="Mannose-1P_guanyltransferase"/>
</dbReference>
<dbReference type="InterPro" id="IPR029044">
    <property type="entry name" value="Nucleotide-diphossugar_trans"/>
</dbReference>
<feature type="domain" description="CBS" evidence="2">
    <location>
        <begin position="1"/>
        <end position="57"/>
    </location>
</feature>
<reference evidence="3 4" key="1">
    <citation type="submission" date="2013-02" db="EMBL/GenBank/DDBJ databases">
        <title>Co-occurrence of anaerobic bacteria in colorectal carcinomas.</title>
        <authorList>
            <person name="Holt R.A."/>
            <person name="Warren R.L."/>
            <person name="Allen-Vercoe E."/>
            <person name="Pleasance S."/>
            <person name="Freeman D.J."/>
            <person name="Watson P."/>
            <person name="Moore R."/>
            <person name="Cochrane K."/>
        </authorList>
    </citation>
    <scope>NUCLEOTIDE SEQUENCE [LARGE SCALE GENOMIC DNA]</scope>
    <source>
        <strain evidence="3 4">CC57C</strain>
    </source>
</reference>
<name>M3H0Z3_9BACT</name>
<dbReference type="STRING" id="1073353.H740_01712"/>
<dbReference type="Gene3D" id="3.90.550.10">
    <property type="entry name" value="Spore Coat Polysaccharide Biosynthesis Protein SpsA, Chain A"/>
    <property type="match status" value="1"/>
</dbReference>
<keyword evidence="3" id="KW-0808">Transferase</keyword>
<dbReference type="AlphaFoldDB" id="M3H0Z3"/>
<protein>
    <submittedName>
        <fullName evidence="3">Nucleotidyl transferase</fullName>
    </submittedName>
</protein>
<keyword evidence="1" id="KW-0129">CBS domain</keyword>
<dbReference type="GO" id="GO:0016740">
    <property type="term" value="F:transferase activity"/>
    <property type="evidence" value="ECO:0007669"/>
    <property type="project" value="UniProtKB-KW"/>
</dbReference>
<comment type="caution">
    <text evidence="3">The sequence shown here is derived from an EMBL/GenBank/DDBJ whole genome shotgun (WGS) entry which is preliminary data.</text>
</comment>
<evidence type="ECO:0000256" key="1">
    <source>
        <dbReference type="PROSITE-ProRule" id="PRU00703"/>
    </source>
</evidence>
<proteinExistence type="predicted"/>
<dbReference type="Pfam" id="PF00483">
    <property type="entry name" value="NTP_transferase"/>
    <property type="match status" value="1"/>
</dbReference>
<gene>
    <name evidence="3" type="ORF">H740_01712</name>
</gene>
<sequence>MNNVLILSDKTNFKDAIRLLDLNGNGVLPVVDRNQKLLGIITDGDIRKAILNNSLDLERIINKNPYKLHIGSSKNQVITYMKQIRRRHMPLVDDQDRFVKIVALDDIDFSLKPNWVIIMAGGLGTRLGDLTKDTPKPMLKVGTKPMMQHIIDMFVSHGFTKFMLSVNYKADVIKEYFGDGSKFGIEIKYLEEKKRLGTGGALSLIDMELNEPFFVTNGDVLSLLDYDALLSYHNEQNATATMCIRRDSYQVPYGVIEVDGQNTIKAMKEKPIIEFFINTGIYVLNPEVLNYVPKDKLFDLPSLFDIIRNAGKTTKAFEVTDYWIDMGLPADYEKIKGLYELCK</sequence>
<organism evidence="3 4">
    <name type="scientific">Campylobacter showae CC57C</name>
    <dbReference type="NCBI Taxonomy" id="1073353"/>
    <lineage>
        <taxon>Bacteria</taxon>
        <taxon>Pseudomonadati</taxon>
        <taxon>Campylobacterota</taxon>
        <taxon>Epsilonproteobacteria</taxon>
        <taxon>Campylobacterales</taxon>
        <taxon>Campylobacteraceae</taxon>
        <taxon>Campylobacter</taxon>
    </lineage>
</organism>
<dbReference type="InterPro" id="IPR000644">
    <property type="entry name" value="CBS_dom"/>
</dbReference>
<dbReference type="Gene3D" id="3.10.580.10">
    <property type="entry name" value="CBS-domain"/>
    <property type="match status" value="1"/>
</dbReference>
<evidence type="ECO:0000313" key="4">
    <source>
        <dbReference type="Proteomes" id="UP000011782"/>
    </source>
</evidence>